<comment type="caution">
    <text evidence="3">The sequence shown here is derived from an EMBL/GenBank/DDBJ whole genome shotgun (WGS) entry which is preliminary data.</text>
</comment>
<feature type="domain" description="3-keto-alpha-glucoside-1,2-lyase/3-keto-2-hydroxy-glucal hydratase" evidence="2">
    <location>
        <begin position="44"/>
        <end position="262"/>
    </location>
</feature>
<evidence type="ECO:0000259" key="2">
    <source>
        <dbReference type="Pfam" id="PF06439"/>
    </source>
</evidence>
<evidence type="ECO:0000313" key="4">
    <source>
        <dbReference type="Proteomes" id="UP001595818"/>
    </source>
</evidence>
<evidence type="ECO:0000313" key="3">
    <source>
        <dbReference type="EMBL" id="MFC4874135.1"/>
    </source>
</evidence>
<reference evidence="4" key="1">
    <citation type="journal article" date="2019" name="Int. J. Syst. Evol. Microbiol.">
        <title>The Global Catalogue of Microorganisms (GCM) 10K type strain sequencing project: providing services to taxonomists for standard genome sequencing and annotation.</title>
        <authorList>
            <consortium name="The Broad Institute Genomics Platform"/>
            <consortium name="The Broad Institute Genome Sequencing Center for Infectious Disease"/>
            <person name="Wu L."/>
            <person name="Ma J."/>
        </authorList>
    </citation>
    <scope>NUCLEOTIDE SEQUENCE [LARGE SCALE GENOMIC DNA]</scope>
    <source>
        <strain evidence="4">CGMCC 4.7466</strain>
    </source>
</reference>
<dbReference type="EMBL" id="JBHSJJ010000015">
    <property type="protein sequence ID" value="MFC4874135.1"/>
    <property type="molecule type" value="Genomic_DNA"/>
</dbReference>
<protein>
    <submittedName>
        <fullName evidence="3">DUF1080 domain-containing protein</fullName>
    </submittedName>
</protein>
<dbReference type="Pfam" id="PF06439">
    <property type="entry name" value="3keto-disac_hyd"/>
    <property type="match status" value="1"/>
</dbReference>
<proteinExistence type="predicted"/>
<gene>
    <name evidence="3" type="ORF">ACFPFU_20690</name>
</gene>
<keyword evidence="1" id="KW-0732">Signal</keyword>
<accession>A0ABV9T5X2</accession>
<dbReference type="InterPro" id="IPR010496">
    <property type="entry name" value="AL/BT2_dom"/>
</dbReference>
<feature type="signal peptide" evidence="1">
    <location>
        <begin position="1"/>
        <end position="28"/>
    </location>
</feature>
<organism evidence="3 4">
    <name type="scientific">Negadavirga shengliensis</name>
    <dbReference type="NCBI Taxonomy" id="1389218"/>
    <lineage>
        <taxon>Bacteria</taxon>
        <taxon>Pseudomonadati</taxon>
        <taxon>Bacteroidota</taxon>
        <taxon>Cytophagia</taxon>
        <taxon>Cytophagales</taxon>
        <taxon>Cyclobacteriaceae</taxon>
        <taxon>Negadavirga</taxon>
    </lineage>
</organism>
<feature type="chain" id="PRO_5045259668" evidence="1">
    <location>
        <begin position="29"/>
        <end position="264"/>
    </location>
</feature>
<evidence type="ECO:0000256" key="1">
    <source>
        <dbReference type="SAM" id="SignalP"/>
    </source>
</evidence>
<keyword evidence="4" id="KW-1185">Reference proteome</keyword>
<dbReference type="PROSITE" id="PS51257">
    <property type="entry name" value="PROKAR_LIPOPROTEIN"/>
    <property type="match status" value="1"/>
</dbReference>
<sequence length="264" mass="29611">MMKKTANKQLTLIYGLALAVLASCGGGAQEGSDNASQPQDNDDGFVSIFDGQSLSGWEGDPMYWRVENGHIVGQLTEDTPLKSNTFLIWQGGQPADFELKGEFRISESGNSGIQYRSERLDTIPYALRGYQADMDGKNNYTGQNYEERKRTTLAYIGQKTKINPQEKAGDLRANIERNAWLGLEVTASLGDRDSLRNLVKKEDWNEFHLVIKGNRLQHYINGTLMSDVTDEDPVNRAMEGYLGIQVHTGPPMKVELRELYIKEL</sequence>
<dbReference type="Gene3D" id="2.60.120.560">
    <property type="entry name" value="Exo-inulinase, domain 1"/>
    <property type="match status" value="1"/>
</dbReference>
<dbReference type="Proteomes" id="UP001595818">
    <property type="component" value="Unassembled WGS sequence"/>
</dbReference>
<dbReference type="RefSeq" id="WP_377067689.1">
    <property type="nucleotide sequence ID" value="NZ_JBHSJJ010000015.1"/>
</dbReference>
<name>A0ABV9T5X2_9BACT</name>